<dbReference type="PRINTS" id="PR00088">
    <property type="entry name" value="HAEMOXYGNASE"/>
</dbReference>
<comment type="similarity">
    <text evidence="1">Belongs to the heme oxygenase family.</text>
</comment>
<protein>
    <recommendedName>
        <fullName evidence="2">heme oxygenase (biliverdin-producing)</fullName>
        <ecNumber evidence="2">1.14.14.18</ecNumber>
    </recommendedName>
</protein>
<dbReference type="Proteomes" id="UP000285060">
    <property type="component" value="Unassembled WGS sequence"/>
</dbReference>
<keyword evidence="7" id="KW-0408">Iron</keyword>
<dbReference type="PANTHER" id="PTHR10720">
    <property type="entry name" value="HEME OXYGENASE"/>
    <property type="match status" value="1"/>
</dbReference>
<proteinExistence type="inferred from homology"/>
<evidence type="ECO:0000256" key="3">
    <source>
        <dbReference type="ARBA" id="ARBA00022617"/>
    </source>
</evidence>
<keyword evidence="5" id="KW-0677">Repeat</keyword>
<keyword evidence="4" id="KW-0479">Metal-binding</keyword>
<dbReference type="PANTHER" id="PTHR10720:SF0">
    <property type="entry name" value="HEME OXYGENASE"/>
    <property type="match status" value="1"/>
</dbReference>
<dbReference type="Pfam" id="PF01126">
    <property type="entry name" value="Heme_oxygenase"/>
    <property type="match status" value="1"/>
</dbReference>
<organism evidence="9 10">
    <name type="scientific">Aphanomyces invadans</name>
    <dbReference type="NCBI Taxonomy" id="157072"/>
    <lineage>
        <taxon>Eukaryota</taxon>
        <taxon>Sar</taxon>
        <taxon>Stramenopiles</taxon>
        <taxon>Oomycota</taxon>
        <taxon>Saprolegniomycetes</taxon>
        <taxon>Saprolegniales</taxon>
        <taxon>Verrucalvaceae</taxon>
        <taxon>Aphanomyces</taxon>
    </lineage>
</organism>
<dbReference type="SMART" id="SM00698">
    <property type="entry name" value="MORN"/>
    <property type="match status" value="3"/>
</dbReference>
<evidence type="ECO:0000256" key="7">
    <source>
        <dbReference type="ARBA" id="ARBA00023004"/>
    </source>
</evidence>
<dbReference type="GO" id="GO:0006788">
    <property type="term" value="P:heme oxidation"/>
    <property type="evidence" value="ECO:0007669"/>
    <property type="project" value="InterPro"/>
</dbReference>
<gene>
    <name evidence="9" type="ORF">DYB32_005879</name>
</gene>
<dbReference type="InterPro" id="IPR016053">
    <property type="entry name" value="Haem_Oase-like"/>
</dbReference>
<dbReference type="AlphaFoldDB" id="A0A3R6VVT1"/>
<comment type="caution">
    <text evidence="9">The sequence shown here is derived from an EMBL/GenBank/DDBJ whole genome shotgun (WGS) entry which is preliminary data.</text>
</comment>
<dbReference type="InterPro" id="IPR002051">
    <property type="entry name" value="Haem_Oase"/>
</dbReference>
<name>A0A3R6VVT1_9STRA</name>
<dbReference type="CDD" id="cd19165">
    <property type="entry name" value="HemeO"/>
    <property type="match status" value="1"/>
</dbReference>
<evidence type="ECO:0000256" key="4">
    <source>
        <dbReference type="ARBA" id="ARBA00022723"/>
    </source>
</evidence>
<comment type="catalytic activity">
    <reaction evidence="8">
        <text>heme b + 3 reduced [NADPH--hemoprotein reductase] + 3 O2 = biliverdin IXalpha + CO + Fe(2+) + 3 oxidized [NADPH--hemoprotein reductase] + 3 H2O + H(+)</text>
        <dbReference type="Rhea" id="RHEA:21764"/>
        <dbReference type="Rhea" id="RHEA-COMP:11964"/>
        <dbReference type="Rhea" id="RHEA-COMP:11965"/>
        <dbReference type="ChEBI" id="CHEBI:15377"/>
        <dbReference type="ChEBI" id="CHEBI:15378"/>
        <dbReference type="ChEBI" id="CHEBI:15379"/>
        <dbReference type="ChEBI" id="CHEBI:17245"/>
        <dbReference type="ChEBI" id="CHEBI:29033"/>
        <dbReference type="ChEBI" id="CHEBI:57618"/>
        <dbReference type="ChEBI" id="CHEBI:57991"/>
        <dbReference type="ChEBI" id="CHEBI:58210"/>
        <dbReference type="ChEBI" id="CHEBI:60344"/>
        <dbReference type="EC" id="1.14.14.18"/>
    </reaction>
</comment>
<dbReference type="GO" id="GO:0006979">
    <property type="term" value="P:response to oxidative stress"/>
    <property type="evidence" value="ECO:0007669"/>
    <property type="project" value="TreeGrafter"/>
</dbReference>
<dbReference type="InterPro" id="IPR016084">
    <property type="entry name" value="Haem_Oase-like_multi-hlx"/>
</dbReference>
<dbReference type="GO" id="GO:0004392">
    <property type="term" value="F:heme oxygenase (decyclizing) activity"/>
    <property type="evidence" value="ECO:0007669"/>
    <property type="project" value="UniProtKB-EC"/>
</dbReference>
<dbReference type="GO" id="GO:0046872">
    <property type="term" value="F:metal ion binding"/>
    <property type="evidence" value="ECO:0007669"/>
    <property type="project" value="UniProtKB-KW"/>
</dbReference>
<dbReference type="EMBL" id="QUSY01000563">
    <property type="protein sequence ID" value="RHY28562.1"/>
    <property type="molecule type" value="Genomic_DNA"/>
</dbReference>
<dbReference type="InterPro" id="IPR003409">
    <property type="entry name" value="MORN"/>
</dbReference>
<dbReference type="Gene3D" id="2.20.110.10">
    <property type="entry name" value="Histone H3 K4-specific methyltransferase SET7/9 N-terminal domain"/>
    <property type="match status" value="2"/>
</dbReference>
<evidence type="ECO:0000256" key="2">
    <source>
        <dbReference type="ARBA" id="ARBA00012360"/>
    </source>
</evidence>
<evidence type="ECO:0000256" key="6">
    <source>
        <dbReference type="ARBA" id="ARBA00023002"/>
    </source>
</evidence>
<dbReference type="GO" id="GO:0042167">
    <property type="term" value="P:heme catabolic process"/>
    <property type="evidence" value="ECO:0007669"/>
    <property type="project" value="TreeGrafter"/>
</dbReference>
<evidence type="ECO:0000256" key="1">
    <source>
        <dbReference type="ARBA" id="ARBA00006134"/>
    </source>
</evidence>
<dbReference type="VEuPathDB" id="FungiDB:H310_06569"/>
<evidence type="ECO:0000256" key="8">
    <source>
        <dbReference type="ARBA" id="ARBA00048328"/>
    </source>
</evidence>
<dbReference type="InterPro" id="IPR018207">
    <property type="entry name" value="Haem_oxygenase_CS"/>
</dbReference>
<reference evidence="9 10" key="1">
    <citation type="submission" date="2018-08" db="EMBL/GenBank/DDBJ databases">
        <title>Aphanomyces genome sequencing and annotation.</title>
        <authorList>
            <person name="Minardi D."/>
            <person name="Oidtmann B."/>
            <person name="Van Der Giezen M."/>
            <person name="Studholme D.J."/>
        </authorList>
    </citation>
    <scope>NUCLEOTIDE SEQUENCE [LARGE SCALE GENOMIC DNA]</scope>
    <source>
        <strain evidence="9 10">NJM0002</strain>
    </source>
</reference>
<dbReference type="Pfam" id="PF02493">
    <property type="entry name" value="MORN"/>
    <property type="match status" value="4"/>
</dbReference>
<accession>A0A3R6VVT1</accession>
<dbReference type="Gene3D" id="1.20.910.10">
    <property type="entry name" value="Heme oxygenase-like"/>
    <property type="match status" value="1"/>
</dbReference>
<sequence>MRRAQIDCDTAGTADAVNHSDYGTVRGLEMLDFAKLAIPQRALNLQSEFAMAHSITDPSPASVEENCPAFASGCPFSSTKDEAKVSSISKCPFFSEGCLFKGTSNVHHLRTMLESSIPASHLHHDSPRTNSLSSSIGVITRCSIVKENVISMFKFIHDASVAKKNVLGAACPVFSTSCPFKTIMVNDRALVDELEVRSWAVFAADDDEKQSPVGDDQLAKSLKYGTKKSHREAENVHFVREFIKGRINKDIYKIMVAMLYYIYSELEALMRDAAAKDDSIVAPLHYPVELERTDALMVDLEFYYGPNWRDIIPAPSIATQEYMDRLRFVGKTSPALLVAHAYTRYMGDLSGGQILRRTAIKAMRLENGNGTAFYDFPHIQTSHKAFKDMYRRTLNTLPVTHDVSRQLVQEANVAFVLNMKVFEELDVLGGFNTVENQRGEAVLRRRQLTMAGEQQPAASTMDSVCPFASMMGQPGIKELAIKYHRDELTADEFAHLKAEVDALKATRCAMWLKTYALSVVAVGVAIAVGAMMHASYTDENPEELKWLKRAGPVKITYPNGDTFEGTVNLDRLKHGHGKYTWNEKTDDDEVKEVAWYEGAYENGKKHGVGKMLFPNGDTYHGQWTNDTIHGDGTVVYKNGDIFSGSFDHGIKHGKGTYEFADDKSQLIGNWHQNAIVDGKWLFQDGGYYTGRFDNATPIGHCLLQFPNGLQQEGEYVKLDTTNAAGDTIQVHTWKGDAITKVF</sequence>
<evidence type="ECO:0000256" key="5">
    <source>
        <dbReference type="ARBA" id="ARBA00022737"/>
    </source>
</evidence>
<evidence type="ECO:0000313" key="9">
    <source>
        <dbReference type="EMBL" id="RHY28562.1"/>
    </source>
</evidence>
<dbReference type="FunFam" id="1.20.910.10:FF:000001">
    <property type="entry name" value="Heme oxygenase 1"/>
    <property type="match status" value="1"/>
</dbReference>
<evidence type="ECO:0000313" key="10">
    <source>
        <dbReference type="Proteomes" id="UP000285060"/>
    </source>
</evidence>
<dbReference type="VEuPathDB" id="FungiDB:H310_06568"/>
<keyword evidence="3" id="KW-0349">Heme</keyword>
<dbReference type="PROSITE" id="PS00593">
    <property type="entry name" value="HEME_OXYGENASE"/>
    <property type="match status" value="1"/>
</dbReference>
<dbReference type="GO" id="GO:0020037">
    <property type="term" value="F:heme binding"/>
    <property type="evidence" value="ECO:0007669"/>
    <property type="project" value="TreeGrafter"/>
</dbReference>
<keyword evidence="6" id="KW-0560">Oxidoreductase</keyword>
<dbReference type="EC" id="1.14.14.18" evidence="2"/>
<dbReference type="SUPFAM" id="SSF82185">
    <property type="entry name" value="Histone H3 K4-specific methyltransferase SET7/9 N-terminal domain"/>
    <property type="match status" value="1"/>
</dbReference>
<dbReference type="SUPFAM" id="SSF48613">
    <property type="entry name" value="Heme oxygenase-like"/>
    <property type="match status" value="1"/>
</dbReference>
<keyword evidence="10" id="KW-1185">Reference proteome</keyword>